<feature type="compositionally biased region" description="Basic and acidic residues" evidence="1">
    <location>
        <begin position="30"/>
        <end position="39"/>
    </location>
</feature>
<evidence type="ECO:0000256" key="1">
    <source>
        <dbReference type="SAM" id="MobiDB-lite"/>
    </source>
</evidence>
<organism evidence="2">
    <name type="scientific">Picea glauca</name>
    <name type="common">White spruce</name>
    <name type="synonym">Pinus glauca</name>
    <dbReference type="NCBI Taxonomy" id="3330"/>
    <lineage>
        <taxon>Eukaryota</taxon>
        <taxon>Viridiplantae</taxon>
        <taxon>Streptophyta</taxon>
        <taxon>Embryophyta</taxon>
        <taxon>Tracheophyta</taxon>
        <taxon>Spermatophyta</taxon>
        <taxon>Pinopsida</taxon>
        <taxon>Pinidae</taxon>
        <taxon>Conifers I</taxon>
        <taxon>Pinales</taxon>
        <taxon>Pinaceae</taxon>
        <taxon>Picea</taxon>
    </lineage>
</organism>
<dbReference type="AlphaFoldDB" id="A0A101M5K7"/>
<geneLocation type="mitochondrion" evidence="2"/>
<name>A0A101M5K7_PICGL</name>
<dbReference type="EMBL" id="LKAM01000001">
    <property type="protein sequence ID" value="KUM51282.1"/>
    <property type="molecule type" value="Genomic_DNA"/>
</dbReference>
<evidence type="ECO:0000313" key="2">
    <source>
        <dbReference type="EMBL" id="KUM51282.1"/>
    </source>
</evidence>
<keyword evidence="2" id="KW-0496">Mitochondrion</keyword>
<accession>A0A101M5K7</accession>
<sequence>MRVVSSPLFHKEGSEGNLLSRGRGDSTYYQKEEESRESTKPNSLECSVVRYAIHNKGSQDSLVCIVFIMRKKALSNQGGSLLISTSFKEDKHTSSNP</sequence>
<protein>
    <submittedName>
        <fullName evidence="2">Uncharacterized protein</fullName>
    </submittedName>
</protein>
<feature type="region of interest" description="Disordered" evidence="1">
    <location>
        <begin position="1"/>
        <end position="41"/>
    </location>
</feature>
<comment type="caution">
    <text evidence="2">The sequence shown here is derived from an EMBL/GenBank/DDBJ whole genome shotgun (WGS) entry which is preliminary data.</text>
</comment>
<proteinExistence type="predicted"/>
<reference evidence="2" key="1">
    <citation type="journal article" date="2015" name="Genome Biol. Evol.">
        <title>Organellar Genomes of White Spruce (Picea glauca): Assembly and Annotation.</title>
        <authorList>
            <person name="Jackman S.D."/>
            <person name="Warren R.L."/>
            <person name="Gibb E.A."/>
            <person name="Vandervalk B.P."/>
            <person name="Mohamadi H."/>
            <person name="Chu J."/>
            <person name="Raymond A."/>
            <person name="Pleasance S."/>
            <person name="Coope R."/>
            <person name="Wildung M.R."/>
            <person name="Ritland C.E."/>
            <person name="Bousquet J."/>
            <person name="Jones S.J."/>
            <person name="Bohlmann J."/>
            <person name="Birol I."/>
        </authorList>
    </citation>
    <scope>NUCLEOTIDE SEQUENCE [LARGE SCALE GENOMIC DNA]</scope>
    <source>
        <tissue evidence="2">Flushing bud</tissue>
    </source>
</reference>
<gene>
    <name evidence="2" type="ORF">ABT39_MTgene1129</name>
</gene>